<dbReference type="Proteomes" id="UP000292039">
    <property type="component" value="Unassembled WGS sequence"/>
</dbReference>
<gene>
    <name evidence="2" type="ORF">EV679_2356</name>
</gene>
<reference evidence="2 3" key="1">
    <citation type="submission" date="2019-02" db="EMBL/GenBank/DDBJ databases">
        <title>Genomic Encyclopedia of Type Strains, Phase IV (KMG-IV): sequencing the most valuable type-strain genomes for metagenomic binning, comparative biology and taxonomic classification.</title>
        <authorList>
            <person name="Goeker M."/>
        </authorList>
    </citation>
    <scope>NUCLEOTIDE SEQUENCE [LARGE SCALE GENOMIC DNA]</scope>
    <source>
        <strain evidence="2 3">DSM 16618</strain>
    </source>
</reference>
<dbReference type="EMBL" id="SGWZ01000003">
    <property type="protein sequence ID" value="RZS69749.1"/>
    <property type="molecule type" value="Genomic_DNA"/>
</dbReference>
<evidence type="ECO:0000256" key="1">
    <source>
        <dbReference type="SAM" id="SignalP"/>
    </source>
</evidence>
<proteinExistence type="predicted"/>
<evidence type="ECO:0000313" key="3">
    <source>
        <dbReference type="Proteomes" id="UP000292039"/>
    </source>
</evidence>
<dbReference type="RefSeq" id="WP_130487303.1">
    <property type="nucleotide sequence ID" value="NZ_CBCSEB010000021.1"/>
</dbReference>
<comment type="caution">
    <text evidence="2">The sequence shown here is derived from an EMBL/GenBank/DDBJ whole genome shotgun (WGS) entry which is preliminary data.</text>
</comment>
<dbReference type="AlphaFoldDB" id="A0A4Q7MSF7"/>
<organism evidence="2 3">
    <name type="scientific">Kerstersia gyiorum</name>
    <dbReference type="NCBI Taxonomy" id="206506"/>
    <lineage>
        <taxon>Bacteria</taxon>
        <taxon>Pseudomonadati</taxon>
        <taxon>Pseudomonadota</taxon>
        <taxon>Betaproteobacteria</taxon>
        <taxon>Burkholderiales</taxon>
        <taxon>Alcaligenaceae</taxon>
        <taxon>Kerstersia</taxon>
    </lineage>
</organism>
<feature type="signal peptide" evidence="1">
    <location>
        <begin position="1"/>
        <end position="20"/>
    </location>
</feature>
<keyword evidence="1" id="KW-0732">Signal</keyword>
<name>A0A4Q7MSF7_9BURK</name>
<evidence type="ECO:0000313" key="2">
    <source>
        <dbReference type="EMBL" id="RZS69749.1"/>
    </source>
</evidence>
<dbReference type="PROSITE" id="PS51257">
    <property type="entry name" value="PROKAR_LIPOPROTEIN"/>
    <property type="match status" value="1"/>
</dbReference>
<dbReference type="Gene3D" id="2.130.10.10">
    <property type="entry name" value="YVTN repeat-like/Quinoprotein amine dehydrogenase"/>
    <property type="match status" value="1"/>
</dbReference>
<sequence>MLIRKKALWLALFGSLALSACGGGDGSETPEQPVNPEPEVPVVPEVPAEPEEPAEVIKGLNLRVNYLAKDVTLEVKLNDGPLQTFTGTADARQNVVLSNKLKAGDVLELGLPSVNIFDNAPYACEFVSNASMQGTLSDIAGQGPNQKITLTGTPENTLYEIDCGRIHMIPAAYAGKLGEERYGWRRLNLDSSRSRWLLGSNEKAVVYVNRADETGVGSKIASMAVHWDAEVWRFVGTTEQGTSSYNYYSGGTAALEQTNIPLPGYQSLWNNPDDYPVWMTIDGASLGSTNDIGLSYYLDASKDQPEDCGIWRWRAYFGSWGAWKLNETECGSFGAAMDFNQRSAIYTLGDNVVYYRAETGLLETFMSPGATIGTVANPSKAPTLAGNKLYFPYTNGANGSIAVSDGTTLSSFTAAVNDAPGLRAALGNKLVFTSIQGDELWVTDGTPAGTVLVKRIRNDGKSAAFHALTSVGNKVFFIADSGNGKRLWVSDGTGAGTRIVDDSLAVTQHEQVAVAGDHLVFLAGSPSVNNATDNKLYSTDGVTVGRLVTDELLKKYKLDSSNVLPCVATCKDASTLAFHQVGQQLLLQINGGLTAPAEGASSKQTVYYWLTDGTAAGTRPLRDDEGKAVVSHLTPK</sequence>
<protein>
    <submittedName>
        <fullName evidence="2">ELWxxDGT repeat protein</fullName>
    </submittedName>
</protein>
<accession>A0A4Q7MSF7</accession>
<dbReference type="InterPro" id="IPR015943">
    <property type="entry name" value="WD40/YVTN_repeat-like_dom_sf"/>
</dbReference>
<feature type="chain" id="PRO_5030098195" evidence="1">
    <location>
        <begin position="21"/>
        <end position="636"/>
    </location>
</feature>
<dbReference type="SUPFAM" id="SSF63829">
    <property type="entry name" value="Calcium-dependent phosphotriesterase"/>
    <property type="match status" value="1"/>
</dbReference>